<feature type="compositionally biased region" description="Basic and acidic residues" evidence="1">
    <location>
        <begin position="102"/>
        <end position="159"/>
    </location>
</feature>
<evidence type="ECO:0000256" key="1">
    <source>
        <dbReference type="SAM" id="MobiDB-lite"/>
    </source>
</evidence>
<accession>A0A0D1CH88</accession>
<organism evidence="2 3">
    <name type="scientific">Mycosarcoma maydis</name>
    <name type="common">Corn smut fungus</name>
    <name type="synonym">Ustilago maydis</name>
    <dbReference type="NCBI Taxonomy" id="5270"/>
    <lineage>
        <taxon>Eukaryota</taxon>
        <taxon>Fungi</taxon>
        <taxon>Dikarya</taxon>
        <taxon>Basidiomycota</taxon>
        <taxon>Ustilaginomycotina</taxon>
        <taxon>Ustilaginomycetes</taxon>
        <taxon>Ustilaginales</taxon>
        <taxon>Ustilaginaceae</taxon>
        <taxon>Mycosarcoma</taxon>
    </lineage>
</organism>
<dbReference type="InParanoid" id="A0A0D1CH88"/>
<name>A0A0D1CH88_MYCMD</name>
<evidence type="ECO:0000313" key="3">
    <source>
        <dbReference type="Proteomes" id="UP000000561"/>
    </source>
</evidence>
<dbReference type="Proteomes" id="UP000000561">
    <property type="component" value="Chromosome 19"/>
</dbReference>
<dbReference type="VEuPathDB" id="FungiDB:UMAG_10201"/>
<dbReference type="EMBL" id="CM003158">
    <property type="protein sequence ID" value="KIS66343.1"/>
    <property type="molecule type" value="Genomic_DNA"/>
</dbReference>
<reference evidence="2 3" key="1">
    <citation type="journal article" date="2006" name="Nature">
        <title>Insights from the genome of the biotrophic fungal plant pathogen Ustilago maydis.</title>
        <authorList>
            <person name="Kamper J."/>
            <person name="Kahmann R."/>
            <person name="Bolker M."/>
            <person name="Ma L.J."/>
            <person name="Brefort T."/>
            <person name="Saville B.J."/>
            <person name="Banuett F."/>
            <person name="Kronstad J.W."/>
            <person name="Gold S.E."/>
            <person name="Muller O."/>
            <person name="Perlin M.H."/>
            <person name="Wosten H.A."/>
            <person name="de Vries R."/>
            <person name="Ruiz-Herrera J."/>
            <person name="Reynaga-Pena C.G."/>
            <person name="Snetselaar K."/>
            <person name="McCann M."/>
            <person name="Perez-Martin J."/>
            <person name="Feldbrugge M."/>
            <person name="Basse C.W."/>
            <person name="Steinberg G."/>
            <person name="Ibeas J.I."/>
            <person name="Holloman W."/>
            <person name="Guzman P."/>
            <person name="Farman M."/>
            <person name="Stajich J.E."/>
            <person name="Sentandreu R."/>
            <person name="Gonzalez-Prieto J.M."/>
            <person name="Kennell J.C."/>
            <person name="Molina L."/>
            <person name="Schirawski J."/>
            <person name="Mendoza-Mendoza A."/>
            <person name="Greilinger D."/>
            <person name="Munch K."/>
            <person name="Rossel N."/>
            <person name="Scherer M."/>
            <person name="Vranes M."/>
            <person name="Ladendorf O."/>
            <person name="Vincon V."/>
            <person name="Fuchs U."/>
            <person name="Sandrock B."/>
            <person name="Meng S."/>
            <person name="Ho E.C."/>
            <person name="Cahill M.J."/>
            <person name="Boyce K.J."/>
            <person name="Klose J."/>
            <person name="Klosterman S.J."/>
            <person name="Deelstra H.J."/>
            <person name="Ortiz-Castellanos L."/>
            <person name="Li W."/>
            <person name="Sanchez-Alonso P."/>
            <person name="Schreier P.H."/>
            <person name="Hauser-Hahn I."/>
            <person name="Vaupel M."/>
            <person name="Koopmann E."/>
            <person name="Friedrich G."/>
            <person name="Voss H."/>
            <person name="Schluter T."/>
            <person name="Margolis J."/>
            <person name="Platt D."/>
            <person name="Swimmer C."/>
            <person name="Gnirke A."/>
            <person name="Chen F."/>
            <person name="Vysotskaia V."/>
            <person name="Mannhaupt G."/>
            <person name="Guldener U."/>
            <person name="Munsterkotter M."/>
            <person name="Haase D."/>
            <person name="Oesterheld M."/>
            <person name="Mewes H.W."/>
            <person name="Mauceli E.W."/>
            <person name="DeCaprio D."/>
            <person name="Wade C.M."/>
            <person name="Butler J."/>
            <person name="Young S."/>
            <person name="Jaffe D.B."/>
            <person name="Calvo S."/>
            <person name="Nusbaum C."/>
            <person name="Galagan J."/>
            <person name="Birren B.W."/>
        </authorList>
    </citation>
    <scope>NUCLEOTIDE SEQUENCE [LARGE SCALE GENOMIC DNA]</scope>
    <source>
        <strain evidence="3">DSM 14603 / FGSC 9021 / UM521</strain>
    </source>
</reference>
<protein>
    <submittedName>
        <fullName evidence="2">Uncharacterized protein</fullName>
    </submittedName>
</protein>
<keyword evidence="3" id="KW-1185">Reference proteome</keyword>
<proteinExistence type="predicted"/>
<feature type="region of interest" description="Disordered" evidence="1">
    <location>
        <begin position="58"/>
        <end position="165"/>
    </location>
</feature>
<dbReference type="AlphaFoldDB" id="A0A0D1CH88"/>
<sequence length="165" mass="18803">MLVASAVPIEQHQTAMNESQDEPILSIHSIPLQSGWCEALKHLTAEMEEVLEQIDAPATAKDVIHEHPHRLQKPSSDLKDVKAEGEEEAKDTQTQEESVASVHHDAYIEELWEPKEDAKKHTKKQEKIKAQEDKTPQEQGNREFVKKKTKAASDLDTLRGCRRRR</sequence>
<dbReference type="GeneID" id="23566264"/>
<gene>
    <name evidence="2" type="ORF">UMAG_10201</name>
</gene>
<dbReference type="RefSeq" id="XP_011392125.1">
    <property type="nucleotide sequence ID" value="XM_011393823.1"/>
</dbReference>
<evidence type="ECO:0000313" key="2">
    <source>
        <dbReference type="EMBL" id="KIS66343.1"/>
    </source>
</evidence>
<dbReference type="KEGG" id="uma:UMAG_10201"/>